<protein>
    <recommendedName>
        <fullName evidence="3">Helicase C-terminal domain-containing protein</fullName>
    </recommendedName>
</protein>
<feature type="compositionally biased region" description="Polar residues" evidence="2">
    <location>
        <begin position="1733"/>
        <end position="1746"/>
    </location>
</feature>
<evidence type="ECO:0000259" key="3">
    <source>
        <dbReference type="PROSITE" id="PS51194"/>
    </source>
</evidence>
<feature type="compositionally biased region" description="Low complexity" evidence="2">
    <location>
        <begin position="1863"/>
        <end position="1877"/>
    </location>
</feature>
<reference evidence="4" key="1">
    <citation type="submission" date="2018-12" db="EMBL/GenBank/DDBJ databases">
        <title>Novel natural products biosynthetic potential of the class Ktedonobacteria.</title>
        <authorList>
            <person name="Zheng Y."/>
            <person name="Saitou A."/>
            <person name="Wang C.M."/>
            <person name="Toyoda A."/>
            <person name="Minakuchi Y."/>
            <person name="Sekiguchi Y."/>
            <person name="Ueda K."/>
            <person name="Takano H."/>
            <person name="Sakai Y."/>
            <person name="Yokota A."/>
            <person name="Yabe S."/>
        </authorList>
    </citation>
    <scope>NUCLEOTIDE SEQUENCE</scope>
    <source>
        <strain evidence="4">COM3</strain>
    </source>
</reference>
<dbReference type="InterPro" id="IPR027417">
    <property type="entry name" value="P-loop_NTPase"/>
</dbReference>
<feature type="coiled-coil region" evidence="1">
    <location>
        <begin position="899"/>
        <end position="952"/>
    </location>
</feature>
<feature type="region of interest" description="Disordered" evidence="2">
    <location>
        <begin position="1617"/>
        <end position="1707"/>
    </location>
</feature>
<organism evidence="4">
    <name type="scientific">Thermosporothrix sp. COM3</name>
    <dbReference type="NCBI Taxonomy" id="2490863"/>
    <lineage>
        <taxon>Bacteria</taxon>
        <taxon>Bacillati</taxon>
        <taxon>Chloroflexota</taxon>
        <taxon>Ktedonobacteria</taxon>
        <taxon>Ktedonobacterales</taxon>
        <taxon>Thermosporotrichaceae</taxon>
        <taxon>Thermosporothrix</taxon>
    </lineage>
</organism>
<gene>
    <name evidence="4" type="ORF">KTC_65130</name>
</gene>
<feature type="compositionally biased region" description="Basic residues" evidence="2">
    <location>
        <begin position="1904"/>
        <end position="1915"/>
    </location>
</feature>
<feature type="compositionally biased region" description="Polar residues" evidence="2">
    <location>
        <begin position="1977"/>
        <end position="1986"/>
    </location>
</feature>
<dbReference type="SUPFAM" id="SSF53335">
    <property type="entry name" value="S-adenosyl-L-methionine-dependent methyltransferases"/>
    <property type="match status" value="1"/>
</dbReference>
<evidence type="ECO:0000256" key="2">
    <source>
        <dbReference type="SAM" id="MobiDB-lite"/>
    </source>
</evidence>
<feature type="coiled-coil region" evidence="1">
    <location>
        <begin position="1536"/>
        <end position="1563"/>
    </location>
</feature>
<feature type="compositionally biased region" description="Polar residues" evidence="2">
    <location>
        <begin position="1648"/>
        <end position="1658"/>
    </location>
</feature>
<dbReference type="EMBL" id="AP019376">
    <property type="protein sequence ID" value="BBH91762.1"/>
    <property type="molecule type" value="Genomic_DNA"/>
</dbReference>
<feature type="compositionally biased region" description="Polar residues" evidence="2">
    <location>
        <begin position="1843"/>
        <end position="1854"/>
    </location>
</feature>
<dbReference type="PRINTS" id="PR00507">
    <property type="entry name" value="N12N6MTFRASE"/>
</dbReference>
<dbReference type="InterPro" id="IPR029063">
    <property type="entry name" value="SAM-dependent_MTases_sf"/>
</dbReference>
<feature type="region of interest" description="Disordered" evidence="2">
    <location>
        <begin position="1939"/>
        <end position="2052"/>
    </location>
</feature>
<dbReference type="CDD" id="cd02440">
    <property type="entry name" value="AdoMet_MTases"/>
    <property type="match status" value="1"/>
</dbReference>
<dbReference type="InterPro" id="IPR052933">
    <property type="entry name" value="DNA_Protect_Modify"/>
</dbReference>
<dbReference type="PROSITE" id="PS51194">
    <property type="entry name" value="HELICASE_CTER"/>
    <property type="match status" value="1"/>
</dbReference>
<keyword evidence="1" id="KW-0175">Coiled coil</keyword>
<dbReference type="SMART" id="SM00487">
    <property type="entry name" value="DEXDc"/>
    <property type="match status" value="1"/>
</dbReference>
<dbReference type="PANTHER" id="PTHR41313">
    <property type="entry name" value="ADENINE-SPECIFIC METHYLTRANSFERASE"/>
    <property type="match status" value="1"/>
</dbReference>
<dbReference type="SMART" id="SM00490">
    <property type="entry name" value="HELICc"/>
    <property type="match status" value="1"/>
</dbReference>
<dbReference type="SUPFAM" id="SSF52540">
    <property type="entry name" value="P-loop containing nucleoside triphosphate hydrolases"/>
    <property type="match status" value="2"/>
</dbReference>
<dbReference type="InterPro" id="IPR014001">
    <property type="entry name" value="Helicase_ATP-bd"/>
</dbReference>
<dbReference type="Gene3D" id="3.40.50.300">
    <property type="entry name" value="P-loop containing nucleotide triphosphate hydrolases"/>
    <property type="match status" value="2"/>
</dbReference>
<dbReference type="PANTHER" id="PTHR41313:SF1">
    <property type="entry name" value="DNA METHYLASE ADENINE-SPECIFIC DOMAIN-CONTAINING PROTEIN"/>
    <property type="match status" value="1"/>
</dbReference>
<feature type="region of interest" description="Disordered" evidence="2">
    <location>
        <begin position="1726"/>
        <end position="1927"/>
    </location>
</feature>
<dbReference type="Pfam" id="PF00271">
    <property type="entry name" value="Helicase_C"/>
    <property type="match status" value="1"/>
</dbReference>
<accession>A0A455SXZ5</accession>
<feature type="domain" description="Helicase C-terminal" evidence="3">
    <location>
        <begin position="1187"/>
        <end position="1357"/>
    </location>
</feature>
<dbReference type="Gene3D" id="3.40.50.150">
    <property type="entry name" value="Vaccinia Virus protein VP39"/>
    <property type="match status" value="1"/>
</dbReference>
<name>A0A455SXZ5_9CHLR</name>
<feature type="compositionally biased region" description="Polar residues" evidence="2">
    <location>
        <begin position="1617"/>
        <end position="1628"/>
    </location>
</feature>
<feature type="compositionally biased region" description="Low complexity" evidence="2">
    <location>
        <begin position="1768"/>
        <end position="1792"/>
    </location>
</feature>
<dbReference type="InterPro" id="IPR001650">
    <property type="entry name" value="Helicase_C-like"/>
</dbReference>
<feature type="compositionally biased region" description="Low complexity" evidence="2">
    <location>
        <begin position="1752"/>
        <end position="1761"/>
    </location>
</feature>
<feature type="compositionally biased region" description="Polar residues" evidence="2">
    <location>
        <begin position="2023"/>
        <end position="2034"/>
    </location>
</feature>
<sequence>MKHITPDSVSRQTLPASVAQTLACIELVQQLRETQRPPTPEEQALLSQFMGWGALAPAFEPTPREHWQEIAARLRLVLGPEDFTAASAATPTSYFTDAPLIRALWHLAEGLGFTGGRVLEPGCGSGAVLAAAPPQLSLSTTGIERDPFSAALAQLRCPQARILCTRLEQVIIPAHSYDLVIGNVPFGKIPISDRETGGHRFPLHTYFLWRALQALRPGGLALLITSRYTLDASSPAHRAALAEQGCLLGALRLPAGAHRAAATEVVSDLLILQKRAAACSWQGSPWLQTTEALLPGLALNEYFAHHPQHLVGTPSLTRNQFGDPTFTLRAPQPFEAALEQAVCALIEEITAQGGGSLPPHDYTRLDPDLLLQRADGRQERSYHLLDGRLVQVLHGELVPVTRMSAELTALVQLREATRALLEAERDLDRPDETLLPLRQQLNTLYDAYVASYGPLHRATLIQGTPDPETGEPRLSRRRPAALAAFAQDPDAPLVLGLERYDAATQHAEKAPLFFERVHARPQRKTTADTPAEALALCLDECGKLDLAVIARLLSLPVEQVPAALDDLIYEDPVRGGWLPASEYLSGQVAITLEQARAAAKREPARFQRNVTALEAIQPEPLLPEEITVRLGAPWIPPRVIAQFCRATFGAFPQVSHVPVTGTWHVWVEKSATTTPAATSAWGTARLHAYALLEAGLNKKAPVVYDLTPDGTSVKNSEETLAAQEKLRAIEARFAEWIWDDVERARELAAIYHRTYTAWVPRHDDGAHLSFPGMSARWQTQLYPWQRDFVWRMVTSPAALCAHPVGAGKTTTEIAGAMTLRRLGLVRKPAILVPNHLLEQITAEAQQLYPGAQILMVSREELSREKRPLFAARLATGTWDLVVLTHSGFAALGVHPDTEARFLEARVTAYREALLSLEREPHEQEDRAARRSIKQLETQIERMRQRQQALQERPHDGGVTFEQLGIDYLIVDEAHLYKNLGLPSNLPALQVRPSTRACDLEMKLRWLQEHNEGRPFAAFFTATPLSNSMVEAFVWGWYLRPELLRAWGLETVDAFASCFIDFETRVEVSPNGASFRLFRRPARFLNLPEFLALFSQFADLRSPELLHGLRPSRIERTIVVEPDADTQAFVDTLVERCEAIQRGSPQWIAGRLDNMLWVTTHGRMAALDLSLVGERAARSPKLEAVAAQMLAVYERWQREAAFLPGAFKSLQIGFCDLGTPDAQDDKLYGTLRRLLIAGGIPAHGIRFIHEATTDQQKAHLFEQCRNGQVAILLGSTAKLGTGTNIQTRAAALHHLDAPWRPDEVEQREGRVCRPGNLYPQVELFRYVQERTFDAYSWQVLTTKAVFFDQVRVGRLSERTTEELGAHALSYGQVKAAATGDPLVLEQAESAEVLAQLRRLQQAHRRARARDAHEAEQARAAARRTRIEAHQLAAIARQAEQAPAGLRLPSGQLLTAREEIAEFIALRVLHQLTQNKGWENLGHWQDCECAVRLRQQERRYTIDLLFGSSDSAPCVSLASTWLAQGQRWRIVEALTRFTATAAAQAERLRETAERLEARAARFAAQAAEPFARQEELHRVRARQQALDRYTHLVAEAKEQPEKAAEAARLRTSLLAESTSHTAAVTASPIPTETPAALLPPRVPATLPASEVQTASTSASQREVRTLPSPASVVPAEAHPRSPQPAVRPNASHPPKQRTRARSSTPVEQYPPAQVLTAEAAVPSEVLAERTAHPRSPQTTTRQAGSQRPGQKASRATTPASAGPRPRRRATQGAASGPAGETTPAPTTTSAQTEQRPPVIPGSRATLVFGNPEHIQQVRAASQRKPRSSRRQTEQAPTSAGAGHRAQSTPVPQQAQRSVARIRTPSSQATEHAAAAQQQHLSHRRCTDTVSTPRVSLRFGHPEHVQRLRKPSPRRSRRTSTTPAEEPPGLFTLLLTTAEDAMSNSQQMLVPSSAPVDQQGRALRRSGHASTGPLAETTLPAPSQTSDLPSASDRSHQRSHPSVCPGALVFGKPERPLRTRRRARSTQEVSGTISQCPFWTETDTEEHPTSLPPRR</sequence>
<evidence type="ECO:0000256" key="1">
    <source>
        <dbReference type="SAM" id="Coils"/>
    </source>
</evidence>
<proteinExistence type="predicted"/>
<evidence type="ECO:0000313" key="4">
    <source>
        <dbReference type="EMBL" id="BBH91762.1"/>
    </source>
</evidence>